<dbReference type="Pfam" id="PF09862">
    <property type="entry name" value="DUF2089"/>
    <property type="match status" value="1"/>
</dbReference>
<comment type="caution">
    <text evidence="4">The sequence shown here is derived from an EMBL/GenBank/DDBJ whole genome shotgun (WGS) entry which is preliminary data.</text>
</comment>
<dbReference type="EMBL" id="JAURUO010000001">
    <property type="protein sequence ID" value="MDP9727317.1"/>
    <property type="molecule type" value="Genomic_DNA"/>
</dbReference>
<dbReference type="InterPro" id="IPR018658">
    <property type="entry name" value="DUF2089"/>
</dbReference>
<name>A0ABT9LSR9_9BACL</name>
<keyword evidence="5" id="KW-1185">Reference proteome</keyword>
<dbReference type="Pfam" id="PF22747">
    <property type="entry name" value="Zn_ribbon_DUF2089"/>
    <property type="match status" value="1"/>
</dbReference>
<dbReference type="Proteomes" id="UP001229209">
    <property type="component" value="Unassembled WGS sequence"/>
</dbReference>
<evidence type="ECO:0000313" key="5">
    <source>
        <dbReference type="Proteomes" id="UP001229209"/>
    </source>
</evidence>
<proteinExistence type="predicted"/>
<protein>
    <recommendedName>
        <fullName evidence="6">DUF2089 domain-containing protein</fullName>
    </recommendedName>
</protein>
<feature type="domain" description="DUF2089" evidence="3">
    <location>
        <begin position="9"/>
        <end position="38"/>
    </location>
</feature>
<feature type="region of interest" description="Disordered" evidence="1">
    <location>
        <begin position="121"/>
        <end position="143"/>
    </location>
</feature>
<evidence type="ECO:0008006" key="6">
    <source>
        <dbReference type="Google" id="ProtNLM"/>
    </source>
</evidence>
<evidence type="ECO:0000256" key="1">
    <source>
        <dbReference type="SAM" id="MobiDB-lite"/>
    </source>
</evidence>
<feature type="compositionally biased region" description="Basic and acidic residues" evidence="1">
    <location>
        <begin position="132"/>
        <end position="143"/>
    </location>
</feature>
<reference evidence="4 5" key="1">
    <citation type="submission" date="2023-07" db="EMBL/GenBank/DDBJ databases">
        <title>Genomic Encyclopedia of Type Strains, Phase IV (KMG-IV): sequencing the most valuable type-strain genomes for metagenomic binning, comparative biology and taxonomic classification.</title>
        <authorList>
            <person name="Goeker M."/>
        </authorList>
    </citation>
    <scope>NUCLEOTIDE SEQUENCE [LARGE SCALE GENOMIC DNA]</scope>
    <source>
        <strain evidence="4 5">DSM 25924</strain>
    </source>
</reference>
<feature type="domain" description="DUF2089" evidence="2">
    <location>
        <begin position="42"/>
        <end position="86"/>
    </location>
</feature>
<evidence type="ECO:0000259" key="2">
    <source>
        <dbReference type="Pfam" id="PF09862"/>
    </source>
</evidence>
<gene>
    <name evidence="4" type="ORF">J2S04_000239</name>
</gene>
<dbReference type="InterPro" id="IPR053957">
    <property type="entry name" value="DUF2089_Zn_ribbon"/>
</dbReference>
<dbReference type="RefSeq" id="WP_306952779.1">
    <property type="nucleotide sequence ID" value="NZ_JAURUO010000001.1"/>
</dbReference>
<organism evidence="4 5">
    <name type="scientific">Alicyclobacillus tolerans</name>
    <dbReference type="NCBI Taxonomy" id="90970"/>
    <lineage>
        <taxon>Bacteria</taxon>
        <taxon>Bacillati</taxon>
        <taxon>Bacillota</taxon>
        <taxon>Bacilli</taxon>
        <taxon>Bacillales</taxon>
        <taxon>Alicyclobacillaceae</taxon>
        <taxon>Alicyclobacillus</taxon>
    </lineage>
</organism>
<accession>A0ABT9LSR9</accession>
<dbReference type="InterPro" id="IPR042070">
    <property type="entry name" value="PucR_C-HTH_sf"/>
</dbReference>
<sequence>MPYTLPKSCPACHGSLRVTELACPHCATRIQGDFYASPLWNLREEQLHFVETFLRCRGNIREVEKSLNISYPTVRSRLDQILKDLGWTSEQTFPATETISVLERLEAGEVTVEEALEELRGETTKHGSTRLRTHENSRDARKW</sequence>
<evidence type="ECO:0000259" key="3">
    <source>
        <dbReference type="Pfam" id="PF22747"/>
    </source>
</evidence>
<dbReference type="Gene3D" id="1.10.10.2840">
    <property type="entry name" value="PucR C-terminal helix-turn-helix domain"/>
    <property type="match status" value="1"/>
</dbReference>
<evidence type="ECO:0000313" key="4">
    <source>
        <dbReference type="EMBL" id="MDP9727317.1"/>
    </source>
</evidence>